<keyword evidence="6" id="KW-1185">Reference proteome</keyword>
<accession>A0ABT9EBT2</accession>
<dbReference type="InterPro" id="IPR011047">
    <property type="entry name" value="Quinoprotein_ADH-like_sf"/>
</dbReference>
<dbReference type="InterPro" id="IPR002372">
    <property type="entry name" value="PQQ_rpt_dom"/>
</dbReference>
<evidence type="ECO:0000313" key="6">
    <source>
        <dbReference type="Proteomes" id="UP001243009"/>
    </source>
</evidence>
<dbReference type="EMBL" id="JAUTWS010000083">
    <property type="protein sequence ID" value="MDO9713355.1"/>
    <property type="molecule type" value="Genomic_DNA"/>
</dbReference>
<dbReference type="PANTHER" id="PTHR32303">
    <property type="entry name" value="QUINOPROTEIN ALCOHOL DEHYDROGENASE (CYTOCHROME C)"/>
    <property type="match status" value="1"/>
</dbReference>
<dbReference type="Gene3D" id="2.140.10.10">
    <property type="entry name" value="Quinoprotein alcohol dehydrogenase-like superfamily"/>
    <property type="match status" value="2"/>
</dbReference>
<dbReference type="Proteomes" id="UP001243009">
    <property type="component" value="Unassembled WGS sequence"/>
</dbReference>
<protein>
    <submittedName>
        <fullName evidence="5">PQQ-binding-like beta-propeller repeat protein</fullName>
    </submittedName>
</protein>
<evidence type="ECO:0000313" key="5">
    <source>
        <dbReference type="EMBL" id="MDO9713355.1"/>
    </source>
</evidence>
<feature type="domain" description="Pyrrolo-quinoline quinone repeat" evidence="4">
    <location>
        <begin position="51"/>
        <end position="198"/>
    </location>
</feature>
<reference evidence="5 6" key="1">
    <citation type="submission" date="2023-08" db="EMBL/GenBank/DDBJ databases">
        <title>The draft genome sequence of Paracraurococcus sp. LOR1-02.</title>
        <authorList>
            <person name="Kingkaew E."/>
            <person name="Tanasupawat S."/>
        </authorList>
    </citation>
    <scope>NUCLEOTIDE SEQUENCE [LARGE SCALE GENOMIC DNA]</scope>
    <source>
        <strain evidence="5 6">LOR1-02</strain>
    </source>
</reference>
<gene>
    <name evidence="5" type="ORF">Q7A36_33815</name>
</gene>
<name>A0ABT9EBT2_9PROT</name>
<proteinExistence type="inferred from homology"/>
<evidence type="ECO:0000256" key="2">
    <source>
        <dbReference type="ARBA" id="ARBA00008156"/>
    </source>
</evidence>
<feature type="domain" description="Pyrrolo-quinoline quinone repeat" evidence="4">
    <location>
        <begin position="312"/>
        <end position="477"/>
    </location>
</feature>
<comment type="caution">
    <text evidence="5">The sequence shown here is derived from an EMBL/GenBank/DDBJ whole genome shotgun (WGS) entry which is preliminary data.</text>
</comment>
<dbReference type="PANTHER" id="PTHR32303:SF10">
    <property type="entry name" value="OUTER MEMBRANE PROTEIN ASSEMBLY FACTOR BAMB"/>
    <property type="match status" value="1"/>
</dbReference>
<evidence type="ECO:0000259" key="4">
    <source>
        <dbReference type="Pfam" id="PF13360"/>
    </source>
</evidence>
<organism evidence="5 6">
    <name type="scientific">Paracraurococcus lichenis</name>
    <dbReference type="NCBI Taxonomy" id="3064888"/>
    <lineage>
        <taxon>Bacteria</taxon>
        <taxon>Pseudomonadati</taxon>
        <taxon>Pseudomonadota</taxon>
        <taxon>Alphaproteobacteria</taxon>
        <taxon>Acetobacterales</taxon>
        <taxon>Roseomonadaceae</taxon>
        <taxon>Paracraurococcus</taxon>
    </lineage>
</organism>
<sequence length="511" mass="52924">MDMPHWNGWGVGSTQHRFQPSSMAGLSAEDVPRLKLKWAFGFPDAARAFAQPTVVGGKIFVGSQRGKVYSLNASTGCTHWEFGAGAPVRSAIVVGQYPGGWAAYFGDQRANVYAVDTATGKALWQARIEDHPAAIITGSPTLVGTTLFVPVSSYEELTATNPRYACCSFRGSLVALDALTGHLLWKRHTIGAEPKPGVANSSGTQRVGPSGAAIWSAPTFDASKHMVYVTTGDNYSDPPTDTSDAILAFRAETGELAWSRQMTQGDAFNIACNTAAQANCPRSKGPDHDFGSSAILVELPSGRRALVGTQKSGVVTALDPDRDGDIIWQTRVGHGGSLGGVQWGAATDQSKLYVAVSDAKLNVVAPGTPGARLSAVDPNFALLLDSTVSGGLHALDLAAGDVVWHTSHPGCHAAPGCSPAQSAAVTAIPGVVFSGGLDGHLRAYSAADGSIIWDVDTKAEYQTVNGVMARGGSIDGPGAVVVGGMLYVGSGSGLFGTMPGNVLLAFSVEGR</sequence>
<dbReference type="Pfam" id="PF13360">
    <property type="entry name" value="PQQ_2"/>
    <property type="match status" value="2"/>
</dbReference>
<dbReference type="RefSeq" id="WP_305108214.1">
    <property type="nucleotide sequence ID" value="NZ_JAUTWS010000083.1"/>
</dbReference>
<dbReference type="SUPFAM" id="SSF50998">
    <property type="entry name" value="Quinoprotein alcohol dehydrogenase-like"/>
    <property type="match status" value="1"/>
</dbReference>
<dbReference type="InterPro" id="IPR018391">
    <property type="entry name" value="PQQ_b-propeller_rpt"/>
</dbReference>
<keyword evidence="3" id="KW-0560">Oxidoreductase</keyword>
<evidence type="ECO:0000256" key="1">
    <source>
        <dbReference type="ARBA" id="ARBA00001931"/>
    </source>
</evidence>
<dbReference type="SMART" id="SM00564">
    <property type="entry name" value="PQQ"/>
    <property type="match status" value="7"/>
</dbReference>
<comment type="cofactor">
    <cofactor evidence="1">
        <name>pyrroloquinoline quinone</name>
        <dbReference type="ChEBI" id="CHEBI:58442"/>
    </cofactor>
</comment>
<evidence type="ECO:0000256" key="3">
    <source>
        <dbReference type="ARBA" id="ARBA00023002"/>
    </source>
</evidence>
<comment type="similarity">
    <text evidence="2">Belongs to the bacterial PQQ dehydrogenase family.</text>
</comment>